<sequence length="217" mass="23334">MTAIQAPRGVRVAVRLAWLMVPAGALLLVAGVLDLAYWASSDAARLTALMKDIEAEYGIPLPAMIRAGRGAVLLVVLGAAGVAYAFLAPLIARGVRWARSWALGTGFAIFLVGLMAIGADASRPSYLRDYYASMRWQGAGDRIPTIEELVYPQWYAWLEDVAQGALTVLALGVAVALIWAAVSHADHFMARGDGGEPDEWDTAIARMRATRRPQDRG</sequence>
<reference evidence="2" key="1">
    <citation type="submission" date="2022-11" db="EMBL/GenBank/DDBJ databases">
        <authorList>
            <person name="Somphong A."/>
            <person name="Phongsopitanun W."/>
        </authorList>
    </citation>
    <scope>NUCLEOTIDE SEQUENCE</scope>
    <source>
        <strain evidence="2">Pm04-4</strain>
    </source>
</reference>
<dbReference type="Proteomes" id="UP001151002">
    <property type="component" value="Unassembled WGS sequence"/>
</dbReference>
<keyword evidence="1" id="KW-0812">Transmembrane</keyword>
<proteinExistence type="predicted"/>
<dbReference type="EMBL" id="JAPNTZ010000010">
    <property type="protein sequence ID" value="MCY1141754.1"/>
    <property type="molecule type" value="Genomic_DNA"/>
</dbReference>
<gene>
    <name evidence="2" type="ORF">OWR29_27470</name>
</gene>
<dbReference type="RefSeq" id="WP_267566156.1">
    <property type="nucleotide sequence ID" value="NZ_JAPNTZ010000010.1"/>
</dbReference>
<keyword evidence="3" id="KW-1185">Reference proteome</keyword>
<keyword evidence="1" id="KW-1133">Transmembrane helix</keyword>
<feature type="transmembrane region" description="Helical" evidence="1">
    <location>
        <begin position="71"/>
        <end position="92"/>
    </location>
</feature>
<feature type="transmembrane region" description="Helical" evidence="1">
    <location>
        <begin position="12"/>
        <end position="39"/>
    </location>
</feature>
<evidence type="ECO:0000256" key="1">
    <source>
        <dbReference type="SAM" id="Phobius"/>
    </source>
</evidence>
<name>A0ABT4B5I5_9ACTN</name>
<organism evidence="2 3">
    <name type="scientific">Paractinoplanes pyxinae</name>
    <dbReference type="NCBI Taxonomy" id="2997416"/>
    <lineage>
        <taxon>Bacteria</taxon>
        <taxon>Bacillati</taxon>
        <taxon>Actinomycetota</taxon>
        <taxon>Actinomycetes</taxon>
        <taxon>Micromonosporales</taxon>
        <taxon>Micromonosporaceae</taxon>
        <taxon>Paractinoplanes</taxon>
    </lineage>
</organism>
<comment type="caution">
    <text evidence="2">The sequence shown here is derived from an EMBL/GenBank/DDBJ whole genome shotgun (WGS) entry which is preliminary data.</text>
</comment>
<keyword evidence="1" id="KW-0472">Membrane</keyword>
<evidence type="ECO:0000313" key="3">
    <source>
        <dbReference type="Proteomes" id="UP001151002"/>
    </source>
</evidence>
<accession>A0ABT4B5I5</accession>
<evidence type="ECO:0000313" key="2">
    <source>
        <dbReference type="EMBL" id="MCY1141754.1"/>
    </source>
</evidence>
<feature type="transmembrane region" description="Helical" evidence="1">
    <location>
        <begin position="161"/>
        <end position="182"/>
    </location>
</feature>
<protein>
    <submittedName>
        <fullName evidence="2">Uncharacterized protein</fullName>
    </submittedName>
</protein>
<feature type="transmembrane region" description="Helical" evidence="1">
    <location>
        <begin position="101"/>
        <end position="119"/>
    </location>
</feature>